<sequence length="4021" mass="449183">MVPPARDPQAARQAQLQQQKKGGALQGVQPTPPGGQPPDSGAALPPSQQSQADGGAMDLGGSQHGNPHRSGATLMLGNFEGHAKKFLDPETNMQMKLTLVTEIRDSIEIVHTSEYQNFLKHCFKALQTGLLSLTQPQATDTVEHKVRNIILEVLNRMPHSETLKPYVVDLMKLSMHVAATDNEENALIALRIIFDLHKNYRPNLEDEVQPFLDFVVKIYQNFKETVLYFFQDGAGPDAPGGVPSSPRGPPLGQLNPSVRSFKVVTECPLIVMFLFQLYPRFLGVNIPTLLPLMVTTISIPGPNNVPPHLKQTFSDLKAAQVKTVSFMTYLLRSFSDDIRPYTENVSKSIVNLLVTCPDSIATRKELLVATRHVLATDFRKGFFTHIDILLDERVLVGTGRSCYETLRPLAYSLLAELIHHVRIDLSLQQLSRIIYLFSKNVHDHSLPLSVQTTCVRLMLNLVETIFSRRMDERNKEEGRQLLRRILDCFVSKFGTLRRAIPYLLPPPGSKKGGPEKPEEVLKDSDAEGEEKPTLRSRLELPVQKAALNLITPMEHAKELADCKYLTRTLIQGMKTLLWSITNFNRTAQPQQIGPGPPQMNPNGPKGMREDEVRLIAGLLKSGVYCLALFKEKNEEENLLHFAGVFSVMAERNFMDLFSMCMPRLFDVMVDSIQLVTVFAALLQNAQISRTFADVLAHYLVTNKLDLLKQPDLPQAKLLLQLLRLLFSAVAKYPAECESVMRPHVLTLMETCMKNATELDKPIGYMQLLRIMFRALSGGKFAALYQEFIGTLQPCLNALLSMLDGPSGQDMRDLLVELCLTLPARLSALLPHLPRLMKPLVLALKGSDDLVALGLRTLEFWVDSLNPEFLEPSMASVMTELILTLWGHLRPKPYPFGAKSLQLLGKLGGRNRRFLKEMLELEYKENPEHGLRMILTFETQTSFLVPLDRCIHLARTAVQSPPPGMELHCRKSALTFLKVCLGGVANLNGNIGGEGVGIGQLSGVLLTHVDPALRRPEKEQLKVDLGVKTKTQLLAERTVFKQLLMAVIAASAEPDLSDPDDEFVANLCRHFAMLFTAEPPSPPGGRGAPREMPSAAPPPGKRGAKQEGLGPAAQSIMASANLKELDPVLFLDALVAVLADENREQAKAALQGLHVFCETLLLLAKVKRSGISPQKASLPSTPMIVSSPSVNPVVSPPATVKIPVFEHLIPRLLHCCYGGTWQSQMGGVQGIGALVGKAPVDTLCQFQVKTVRALLYVLKQLPVTANKEQEETSLVLTQVLRVVNPAVDASTSDAQDKQSFQGVVEVLAAELFNPAASQNVRKNVQTCLGFLAKRWGTEVSELLEPLHGPLLNMLVGRPLRAKHAEAQVGTVMALNFCLALRPPLLKVTPELLMILQEALGIAETDEQAMHGKYLNPKTTATLTKLRTACIELLCTAMAWADLKHAQHTELRTRIIGMFFKRLTCQNQDIVAVAKEGLRQVIRDQKMPKELLQTSLRPILVNLAHYKNLNMPLLQGLARLLELLANWFNVTLGEKLMEHLKKWLELDKLIATTGKGWKNGDEPKIAAAVLELFHLLPPAAAKFLDPMVCLTIQLEKALPPTGVYSELNSPYRLPLTKFLNRYSTDAVDYFLQRLNQPAFFTRLLDIIRSEAGEPLRNELAKSPEKIIAKAFPNLQMPASPPPDPQNPAAPAAPPLNPHQPPNTQMLTQNQHVNPGQTQNPNPTPGTPPATPGTPSVAIVVPQQYLGAPGEVQFQGVALVSALVKLLPNWLHENRPMFDALVQLWRSPQRAGRIRQEEKLNVPQAKESKRLIKCFLNFVRHERSEVNVLFDMLSIFLTPTRIDYTFLKAFFMIEVPEQYTPPEKKAVLLRFLDLFRQKALSQELLVVAMQLLILPMLTYAFTHGEANDVIEEATIGIIVEHLLDPPAEISETFEEPLRIELLQLATALISHMPRELNPHRKELIKHGWHHLKREDSSSSKQWAFVNVCHFLQAYQAPEKIILQVFVALLRTCQPESRQLVKQALDTLLPSLPVRLPLKVGDSKVPIWIRYTKKVLVEEGHSMAHLTHIFQLLVRHSSLFYPSRAQFVPQMVNSLSRLGLPQNTPPESRKLAIDLAGLVVQWEKRRMEEAENPPPPPPQIPGGAQNPEGVLDMDVDHPGSGSKRTSSGAGFDDDEKDGVKRLKGEGGAPIATPVDGGIPPTPGANAGTPTGPPEEEFRPSPAMEEMIISFLTRVCFLTEPSKDKEHKVMYTPSLDLLGQCLDLWPTATVKFHYMEKLLSAPNNRGLEVPPALNTGLDVLKVVLAKQARQFLKSGNMQIHQVLDPCFAIRNSELTAKLCSVLEMVYQAYPTDTLSLPPEVKSIHTKVEDMLIKQLTNASNQPTNPAVELKTLHTGLTVSLQILKVLSPLQKSFVDKFVPALVRIGQRFLKLMIDGAGLPNPKTSHPQDPQAVLQYNLVQAAKTAGELPPWGNLKLALRLASLRVLGIPQQRIVFLQMLPTILAEPAVDPSVRMEVLDVVKEWVEKPDSKASGNLKQPDVLMLMTKLAQVDKANFGKELAGEWDGKLLKLLHRLCADVTHHSPGLRQEVFQKVERTFMLGLRCSEPGLRQQFFALYNEAIGKTLFARLCYIISEQDWEALADVFWLKQGLDILLAILVEKGPIEVAPNSARVPALMVVGSLPEKPVPVDTPMRAPEAVEQTDESAGGAEGEKEMTFYGLLTKHAKFLNDVAKLQVSDLILPLRELAHYDSQVAYHMWVLIFPIVWATLQQSEQVQLAKPMIALLSKQYHTKQLDRRPNVVQALLEGISLSQPQPKFPSELIKFLGKTYNAWHIAIPLLESHVMLFPGESRCFDALGELYRLLNEEDVLYGLWKRRALTAETKAGLSLVQHGMWQRAQEVFYRGMTRSAQGGFDATVLKAEMCLWEEQWISSAKRLNQWELLADFGRSVENYDILMDTLWKLPDWPALKDNVLPKAQVEETPRLRMVQAYVALHEGSMSSLHEADVRCAQGMELALQRWWQLPELGVQNHIPLLQQFQQLVELQESAKVLVEINQSSKQQAALQQAQAAGQAVPPAAGPQYVELKDTLETWRLRVPNEWDDLTVWNDLLQWRNHMYNTIINAFKHFQETNPQLHQLGFRDKAWSVNKLAYVARKQGLGEVCVNVLNKLYGFMTMEVQEAFVKIREQAKAYLDMKGELRTGMNTINTTNLEYFPVQHKAEIFRLKGEFLMRMGDGDNANQAFSTAISLFKHLPKGWVSWGNYCDKVYRETGEQLWLEYAVSCYLQGVKYGSADGRNHLARVLYLLSFDNQEGTVGKAFDKYGDNIPHWVWLSWVPQLLLALQRPEAQHCKAVLIKLASVFPQAVYYSLRCFLLERREMANSVKNTGVPQRGGLGSHTGQGSDGNLNYQSPGTQGPDQSSQPGPGLGNRSGSGSVVKQEDDGVSGHGDASQGALSVQGGESSQGGPDAAAPPKGSLAYAAKAAFDLAKEVMEKLRLAHQNLATELEVMLTEIGSRFVPLPEERLLAVVHALLHRCYKFPTATTSEVPKHLKNELSGVCRACFSMDTVNKHNDFVQEYKQEFENDLNPDSRNFPATLAELTEKLKAWKTILQRNVEERLPSVMKLEEESRALREFHVLDVEVPGQYLNDQEIAPDHTVKLDRIGADVPVVRRHGTTHRRLTMIGSDGSVKQFLVQTSLTLSARSDERMVQLFRVLNRLLDKHKESRRRHLAFHAPIICPVWPQVRLVEDERSFNTFGEVYEISCARYGREADLPITFFKEQLNQAIAGTMTQEAIMELRLKTYESITKNHVSENVFSQFMYKTLPTCNHLWTFKKQFAAQLALSSFMSYMLHIGARSPNKTLFATNTGKIFQNDFHPTYNDNGLVECKEPVPFRLTRNLQTFFTSFGVEGLFVASMCAAAQATVAPQFSIESQLAMFFRDELTSWSYKRVPAPPATGTLQLTTGELKQKVGMNVDHVLARVKAIAPQTYAEEGEGTEQVPLSVQRGVTELVAEASMPTHLCMMDPTWHPWF</sequence>
<feature type="compositionally biased region" description="Pro residues" evidence="2">
    <location>
        <begin position="1676"/>
        <end position="1698"/>
    </location>
</feature>
<dbReference type="InterPro" id="IPR003151">
    <property type="entry name" value="PIK-rel_kinase_FAT"/>
</dbReference>
<organism evidence="6 7">
    <name type="scientific">Klebsormidium nitens</name>
    <name type="common">Green alga</name>
    <name type="synonym">Ulothrix nitens</name>
    <dbReference type="NCBI Taxonomy" id="105231"/>
    <lineage>
        <taxon>Eukaryota</taxon>
        <taxon>Viridiplantae</taxon>
        <taxon>Streptophyta</taxon>
        <taxon>Klebsormidiophyceae</taxon>
        <taxon>Klebsormidiales</taxon>
        <taxon>Klebsormidiaceae</taxon>
        <taxon>Klebsormidium</taxon>
    </lineage>
</organism>
<dbReference type="SUPFAM" id="SSF56112">
    <property type="entry name" value="Protein kinase-like (PK-like)"/>
    <property type="match status" value="1"/>
</dbReference>
<dbReference type="Pfam" id="PF20175">
    <property type="entry name" value="Tra1_central"/>
    <property type="match status" value="1"/>
</dbReference>
<evidence type="ECO:0000313" key="6">
    <source>
        <dbReference type="EMBL" id="GAQ84516.1"/>
    </source>
</evidence>
<dbReference type="InterPro" id="IPR011989">
    <property type="entry name" value="ARM-like"/>
</dbReference>
<reference evidence="6 7" key="1">
    <citation type="journal article" date="2014" name="Nat. Commun.">
        <title>Klebsormidium flaccidum genome reveals primary factors for plant terrestrial adaptation.</title>
        <authorList>
            <person name="Hori K."/>
            <person name="Maruyama F."/>
            <person name="Fujisawa T."/>
            <person name="Togashi T."/>
            <person name="Yamamoto N."/>
            <person name="Seo M."/>
            <person name="Sato S."/>
            <person name="Yamada T."/>
            <person name="Mori H."/>
            <person name="Tajima N."/>
            <person name="Moriyama T."/>
            <person name="Ikeuchi M."/>
            <person name="Watanabe M."/>
            <person name="Wada H."/>
            <person name="Kobayashi K."/>
            <person name="Saito M."/>
            <person name="Masuda T."/>
            <person name="Sasaki-Sekimoto Y."/>
            <person name="Mashiguchi K."/>
            <person name="Awai K."/>
            <person name="Shimojima M."/>
            <person name="Masuda S."/>
            <person name="Iwai M."/>
            <person name="Nobusawa T."/>
            <person name="Narise T."/>
            <person name="Kondo S."/>
            <person name="Saito H."/>
            <person name="Sato R."/>
            <person name="Murakawa M."/>
            <person name="Ihara Y."/>
            <person name="Oshima-Yamada Y."/>
            <person name="Ohtaka K."/>
            <person name="Satoh M."/>
            <person name="Sonobe K."/>
            <person name="Ishii M."/>
            <person name="Ohtani R."/>
            <person name="Kanamori-Sato M."/>
            <person name="Honoki R."/>
            <person name="Miyazaki D."/>
            <person name="Mochizuki H."/>
            <person name="Umetsu J."/>
            <person name="Higashi K."/>
            <person name="Shibata D."/>
            <person name="Kamiya Y."/>
            <person name="Sato N."/>
            <person name="Nakamura Y."/>
            <person name="Tabata S."/>
            <person name="Ida S."/>
            <person name="Kurokawa K."/>
            <person name="Ohta H."/>
        </authorList>
    </citation>
    <scope>NUCLEOTIDE SEQUENCE [LARGE SCALE GENOMIC DNA]</scope>
    <source>
        <strain evidence="6 7">NIES-2285</strain>
    </source>
</reference>
<proteinExistence type="inferred from homology"/>
<feature type="domain" description="FAT" evidence="4">
    <location>
        <begin position="2814"/>
        <end position="3366"/>
    </location>
</feature>
<dbReference type="GO" id="GO:0016301">
    <property type="term" value="F:kinase activity"/>
    <property type="evidence" value="ECO:0007669"/>
    <property type="project" value="UniProtKB-KW"/>
</dbReference>
<dbReference type="PROSITE" id="PS50290">
    <property type="entry name" value="PI3_4_KINASE_3"/>
    <property type="match status" value="1"/>
</dbReference>
<comment type="similarity">
    <text evidence="1">Belongs to the PI3/PI4-kinase family. TRA1 subfamily.</text>
</comment>
<dbReference type="Pfam" id="PF02259">
    <property type="entry name" value="FAT"/>
    <property type="match status" value="1"/>
</dbReference>
<feature type="compositionally biased region" description="Pro residues" evidence="2">
    <location>
        <begin position="1719"/>
        <end position="1729"/>
    </location>
</feature>
<dbReference type="Proteomes" id="UP000054558">
    <property type="component" value="Unassembled WGS sequence"/>
</dbReference>
<feature type="region of interest" description="Disordered" evidence="2">
    <location>
        <begin position="504"/>
        <end position="535"/>
    </location>
</feature>
<dbReference type="GO" id="GO:0006355">
    <property type="term" value="P:regulation of DNA-templated transcription"/>
    <property type="evidence" value="ECO:0000318"/>
    <property type="project" value="GO_Central"/>
</dbReference>
<dbReference type="InterPro" id="IPR011009">
    <property type="entry name" value="Kinase-like_dom_sf"/>
</dbReference>
<gene>
    <name evidence="6" type="ORF">KFL_001920160</name>
</gene>
<dbReference type="OMA" id="CLDLYGQ"/>
<feature type="compositionally biased region" description="Low complexity" evidence="2">
    <location>
        <begin position="7"/>
        <end position="29"/>
    </location>
</feature>
<dbReference type="InterPro" id="IPR050517">
    <property type="entry name" value="DDR_Repair_Kinase"/>
</dbReference>
<dbReference type="InterPro" id="IPR016024">
    <property type="entry name" value="ARM-type_fold"/>
</dbReference>
<dbReference type="EMBL" id="DF237141">
    <property type="protein sequence ID" value="GAQ84516.1"/>
    <property type="molecule type" value="Genomic_DNA"/>
</dbReference>
<feature type="compositionally biased region" description="Polar residues" evidence="2">
    <location>
        <begin position="3394"/>
        <end position="3413"/>
    </location>
</feature>
<keyword evidence="6" id="KW-0808">Transferase</keyword>
<protein>
    <submittedName>
        <fullName evidence="6">Phosphatidylinositol 3-and 4-kinase family protein with FAT domain</fullName>
    </submittedName>
</protein>
<dbReference type="STRING" id="105231.A0A1Y1I709"/>
<feature type="compositionally biased region" description="Basic and acidic residues" evidence="2">
    <location>
        <begin position="512"/>
        <end position="535"/>
    </location>
</feature>
<dbReference type="PROSITE" id="PS51189">
    <property type="entry name" value="FAT"/>
    <property type="match status" value="1"/>
</dbReference>
<feature type="region of interest" description="Disordered" evidence="2">
    <location>
        <begin position="2123"/>
        <end position="2214"/>
    </location>
</feature>
<evidence type="ECO:0000259" key="4">
    <source>
        <dbReference type="PROSITE" id="PS51189"/>
    </source>
</evidence>
<feature type="region of interest" description="Disordered" evidence="2">
    <location>
        <begin position="3375"/>
        <end position="3464"/>
    </location>
</feature>
<dbReference type="InterPro" id="IPR036940">
    <property type="entry name" value="PI3/4_kinase_cat_sf"/>
</dbReference>
<name>A0A1Y1I709_KLENI</name>
<keyword evidence="7" id="KW-1185">Reference proteome</keyword>
<feature type="compositionally biased region" description="Polar residues" evidence="2">
    <location>
        <begin position="1701"/>
        <end position="1710"/>
    </location>
</feature>
<dbReference type="InterPro" id="IPR046807">
    <property type="entry name" value="Tra1_central"/>
</dbReference>
<dbReference type="GO" id="GO:0000124">
    <property type="term" value="C:SAGA complex"/>
    <property type="evidence" value="ECO:0000318"/>
    <property type="project" value="GO_Central"/>
</dbReference>
<feature type="domain" description="PI3K/PI4K catalytic" evidence="3">
    <location>
        <begin position="3654"/>
        <end position="3985"/>
    </location>
</feature>
<dbReference type="SUPFAM" id="SSF48371">
    <property type="entry name" value="ARM repeat"/>
    <property type="match status" value="4"/>
</dbReference>
<dbReference type="InterPro" id="IPR000403">
    <property type="entry name" value="PI3/4_kinase_cat_dom"/>
</dbReference>
<dbReference type="PANTHER" id="PTHR11139">
    <property type="entry name" value="ATAXIA TELANGIECTASIA MUTATED ATM -RELATED"/>
    <property type="match status" value="1"/>
</dbReference>
<keyword evidence="6" id="KW-0418">Kinase</keyword>
<dbReference type="InterPro" id="IPR014009">
    <property type="entry name" value="PIK_FAT"/>
</dbReference>
<dbReference type="Gene3D" id="1.10.1070.11">
    <property type="entry name" value="Phosphatidylinositol 3-/4-kinase, catalytic domain"/>
    <property type="match status" value="1"/>
</dbReference>
<dbReference type="InterPro" id="IPR003152">
    <property type="entry name" value="FATC_dom"/>
</dbReference>
<dbReference type="PROSITE" id="PS51190">
    <property type="entry name" value="FATC"/>
    <property type="match status" value="1"/>
</dbReference>
<evidence type="ECO:0000313" key="7">
    <source>
        <dbReference type="Proteomes" id="UP000054558"/>
    </source>
</evidence>
<dbReference type="Pfam" id="PF20206">
    <property type="entry name" value="Tra1_ring"/>
    <property type="match status" value="1"/>
</dbReference>
<dbReference type="PANTHER" id="PTHR11139:SF1">
    <property type="entry name" value="TRANSFORMATION_TRANSCRIPTION DOMAIN-ASSOCIATED PROTEIN"/>
    <property type="match status" value="1"/>
</dbReference>
<dbReference type="Gene3D" id="1.25.10.10">
    <property type="entry name" value="Leucine-rich Repeat Variant"/>
    <property type="match status" value="1"/>
</dbReference>
<dbReference type="Pfam" id="PF02260">
    <property type="entry name" value="FATC"/>
    <property type="match status" value="1"/>
</dbReference>
<evidence type="ECO:0000256" key="1">
    <source>
        <dbReference type="ARBA" id="ARBA00007234"/>
    </source>
</evidence>
<dbReference type="FunFam" id="1.10.1070.11:FF:000026">
    <property type="entry name" value="Phosphotransferases/inositol or phosphatidylinositol kinase"/>
    <property type="match status" value="1"/>
</dbReference>
<dbReference type="Pfam" id="PF00454">
    <property type="entry name" value="PI3_PI4_kinase"/>
    <property type="match status" value="1"/>
</dbReference>
<dbReference type="OrthoDB" id="5570127at2759"/>
<evidence type="ECO:0000256" key="2">
    <source>
        <dbReference type="SAM" id="MobiDB-lite"/>
    </source>
</evidence>
<accession>A0A1Y1I709</accession>
<dbReference type="GO" id="GO:0005634">
    <property type="term" value="C:nucleus"/>
    <property type="evidence" value="ECO:0000318"/>
    <property type="project" value="GO_Central"/>
</dbReference>
<dbReference type="CDD" id="cd05163">
    <property type="entry name" value="PIKK_TRRAP"/>
    <property type="match status" value="1"/>
</dbReference>
<dbReference type="GO" id="GO:0140861">
    <property type="term" value="P:DNA repair-dependent chromatin remodeling"/>
    <property type="evidence" value="ECO:0000318"/>
    <property type="project" value="GO_Central"/>
</dbReference>
<dbReference type="InterPro" id="IPR046805">
    <property type="entry name" value="Tra1_ring"/>
</dbReference>
<dbReference type="SMART" id="SM00146">
    <property type="entry name" value="PI3Kc"/>
    <property type="match status" value="1"/>
</dbReference>
<feature type="region of interest" description="Disordered" evidence="2">
    <location>
        <begin position="1671"/>
        <end position="1733"/>
    </location>
</feature>
<feature type="compositionally biased region" description="Gly residues" evidence="2">
    <location>
        <begin position="3381"/>
        <end position="3393"/>
    </location>
</feature>
<dbReference type="GO" id="GO:0035267">
    <property type="term" value="C:NuA4 histone acetyltransferase complex"/>
    <property type="evidence" value="ECO:0000318"/>
    <property type="project" value="GO_Central"/>
</dbReference>
<feature type="domain" description="FATC" evidence="5">
    <location>
        <begin position="3989"/>
        <end position="4021"/>
    </location>
</feature>
<evidence type="ECO:0000259" key="5">
    <source>
        <dbReference type="PROSITE" id="PS51190"/>
    </source>
</evidence>
<feature type="region of interest" description="Disordered" evidence="2">
    <location>
        <begin position="1"/>
        <end position="74"/>
    </location>
</feature>
<dbReference type="SMART" id="SM01343">
    <property type="entry name" value="FATC"/>
    <property type="match status" value="1"/>
</dbReference>
<feature type="region of interest" description="Disordered" evidence="2">
    <location>
        <begin position="1077"/>
        <end position="1109"/>
    </location>
</feature>
<feature type="compositionally biased region" description="Polar residues" evidence="2">
    <location>
        <begin position="3443"/>
        <end position="3455"/>
    </location>
</feature>
<evidence type="ECO:0000259" key="3">
    <source>
        <dbReference type="PROSITE" id="PS50290"/>
    </source>
</evidence>